<evidence type="ECO:0000256" key="3">
    <source>
        <dbReference type="SAM" id="SignalP"/>
    </source>
</evidence>
<comment type="caution">
    <text evidence="4">The sequence shown here is derived from an EMBL/GenBank/DDBJ whole genome shotgun (WGS) entry which is preliminary data.</text>
</comment>
<feature type="compositionally biased region" description="Basic and acidic residues" evidence="1">
    <location>
        <begin position="447"/>
        <end position="462"/>
    </location>
</feature>
<feature type="compositionally biased region" description="Basic and acidic residues" evidence="1">
    <location>
        <begin position="482"/>
        <end position="500"/>
    </location>
</feature>
<feature type="compositionally biased region" description="Basic and acidic residues" evidence="1">
    <location>
        <begin position="255"/>
        <end position="277"/>
    </location>
</feature>
<sequence length="508" mass="56807">MKPIHKNLIISTAVFETLFLLLPFGHVFCQSQSDCHPITQCIPQLSVLQMCQPPFCTLNKLCQVDASYCLNILCNNAHLMCEAACTNLKHLCQNQLTSYSSKVLGVTTSEPPPNEEFSRTYSAIITATYSSNAQKNTLPASSYTEVFNKTDSLIIGVIVSCLLLGVACIVICVLWRRKIKRTPHLDKMCSQDSSVTIVRQSLALNNDYDVIQWVSETQDACSEIPREHKDIKTSAKDYELLLEEDSETYEAIDDQDVRADTQEETSVDRNKAGDSGKDNAIINELDGLSHCGTQNKLDEELNISSASTNISNPYFVLDSNCVTEPYFMLDSAFSGVKEPYFELESASTDVKNPHFVLKPLSNDVSNSYYVSESQDKTSNDTENSSDFYSRLGKKNKIKAVNPYNVKLDDNCIVNDNNDNNARNENIDNNDNNCIINNSANNDNNDNNDNKNKDNTENKHENTNDITMTITYNDENDNNGNDNNKDINDTNEECKKSHNDLDPPAPFGS</sequence>
<feature type="signal peptide" evidence="3">
    <location>
        <begin position="1"/>
        <end position="29"/>
    </location>
</feature>
<feature type="region of interest" description="Disordered" evidence="1">
    <location>
        <begin position="252"/>
        <end position="278"/>
    </location>
</feature>
<keyword evidence="3" id="KW-0732">Signal</keyword>
<feature type="transmembrane region" description="Helical" evidence="2">
    <location>
        <begin position="153"/>
        <end position="175"/>
    </location>
</feature>
<evidence type="ECO:0000256" key="1">
    <source>
        <dbReference type="SAM" id="MobiDB-lite"/>
    </source>
</evidence>
<keyword evidence="2" id="KW-0472">Membrane</keyword>
<proteinExistence type="predicted"/>
<accession>A0AAD8B9S6</accession>
<evidence type="ECO:0008006" key="6">
    <source>
        <dbReference type="Google" id="ProtNLM"/>
    </source>
</evidence>
<keyword evidence="2" id="KW-0812">Transmembrane</keyword>
<reference evidence="4" key="2">
    <citation type="submission" date="2023-04" db="EMBL/GenBank/DDBJ databases">
        <authorList>
            <person name="Bu L."/>
            <person name="Lu L."/>
            <person name="Laidemitt M.R."/>
            <person name="Zhang S.M."/>
            <person name="Mutuku M."/>
            <person name="Mkoji G."/>
            <person name="Steinauer M."/>
            <person name="Loker E.S."/>
        </authorList>
    </citation>
    <scope>NUCLEOTIDE SEQUENCE</scope>
    <source>
        <strain evidence="4">KasaAsao</strain>
        <tissue evidence="4">Whole Snail</tissue>
    </source>
</reference>
<evidence type="ECO:0000313" key="4">
    <source>
        <dbReference type="EMBL" id="KAK0050609.1"/>
    </source>
</evidence>
<keyword evidence="2" id="KW-1133">Transmembrane helix</keyword>
<feature type="region of interest" description="Disordered" evidence="1">
    <location>
        <begin position="437"/>
        <end position="508"/>
    </location>
</feature>
<gene>
    <name evidence="4" type="ORF">Bpfe_019946</name>
</gene>
<protein>
    <recommendedName>
        <fullName evidence="6">FZ domain-containing protein</fullName>
    </recommendedName>
</protein>
<keyword evidence="5" id="KW-1185">Reference proteome</keyword>
<dbReference type="AlphaFoldDB" id="A0AAD8B9S6"/>
<evidence type="ECO:0000313" key="5">
    <source>
        <dbReference type="Proteomes" id="UP001233172"/>
    </source>
</evidence>
<feature type="compositionally biased region" description="Low complexity" evidence="1">
    <location>
        <begin position="437"/>
        <end position="446"/>
    </location>
</feature>
<feature type="chain" id="PRO_5041992353" description="FZ domain-containing protein" evidence="3">
    <location>
        <begin position="30"/>
        <end position="508"/>
    </location>
</feature>
<dbReference type="Proteomes" id="UP001233172">
    <property type="component" value="Unassembled WGS sequence"/>
</dbReference>
<evidence type="ECO:0000256" key="2">
    <source>
        <dbReference type="SAM" id="Phobius"/>
    </source>
</evidence>
<reference evidence="4" key="1">
    <citation type="journal article" date="2023" name="PLoS Negl. Trop. Dis.">
        <title>A genome sequence for Biomphalaria pfeifferi, the major vector snail for the human-infecting parasite Schistosoma mansoni.</title>
        <authorList>
            <person name="Bu L."/>
            <person name="Lu L."/>
            <person name="Laidemitt M.R."/>
            <person name="Zhang S.M."/>
            <person name="Mutuku M."/>
            <person name="Mkoji G."/>
            <person name="Steinauer M."/>
            <person name="Loker E.S."/>
        </authorList>
    </citation>
    <scope>NUCLEOTIDE SEQUENCE</scope>
    <source>
        <strain evidence="4">KasaAsao</strain>
    </source>
</reference>
<name>A0AAD8B9S6_BIOPF</name>
<organism evidence="4 5">
    <name type="scientific">Biomphalaria pfeifferi</name>
    <name type="common">Bloodfluke planorb</name>
    <name type="synonym">Freshwater snail</name>
    <dbReference type="NCBI Taxonomy" id="112525"/>
    <lineage>
        <taxon>Eukaryota</taxon>
        <taxon>Metazoa</taxon>
        <taxon>Spiralia</taxon>
        <taxon>Lophotrochozoa</taxon>
        <taxon>Mollusca</taxon>
        <taxon>Gastropoda</taxon>
        <taxon>Heterobranchia</taxon>
        <taxon>Euthyneura</taxon>
        <taxon>Panpulmonata</taxon>
        <taxon>Hygrophila</taxon>
        <taxon>Lymnaeoidea</taxon>
        <taxon>Planorbidae</taxon>
        <taxon>Biomphalaria</taxon>
    </lineage>
</organism>
<dbReference type="EMBL" id="JASAOG010000112">
    <property type="protein sequence ID" value="KAK0050609.1"/>
    <property type="molecule type" value="Genomic_DNA"/>
</dbReference>